<evidence type="ECO:0000313" key="2">
    <source>
        <dbReference type="EMBL" id="CAG7660117.1"/>
    </source>
</evidence>
<sequence length="118" mass="13015">MHSGNYLSYASSEGTSIKRCRMRCWKPWTKNAMIITSLHNLEQILDSPKASNATSGGNGTEKESVYYNSQQQRVSNGVNRVIKGALEANVVEILRGSVDIPDADQFRNISKRVVGAVL</sequence>
<keyword evidence="3" id="KW-1185">Reference proteome</keyword>
<organism evidence="2 3">
    <name type="scientific">Allacma fusca</name>
    <dbReference type="NCBI Taxonomy" id="39272"/>
    <lineage>
        <taxon>Eukaryota</taxon>
        <taxon>Metazoa</taxon>
        <taxon>Ecdysozoa</taxon>
        <taxon>Arthropoda</taxon>
        <taxon>Hexapoda</taxon>
        <taxon>Collembola</taxon>
        <taxon>Symphypleona</taxon>
        <taxon>Sminthuridae</taxon>
        <taxon>Allacma</taxon>
    </lineage>
</organism>
<gene>
    <name evidence="2" type="ORF">AFUS01_LOCUS1302</name>
</gene>
<reference evidence="2" key="1">
    <citation type="submission" date="2021-06" db="EMBL/GenBank/DDBJ databases">
        <authorList>
            <person name="Hodson N. C."/>
            <person name="Mongue J. A."/>
            <person name="Jaron S. K."/>
        </authorList>
    </citation>
    <scope>NUCLEOTIDE SEQUENCE</scope>
</reference>
<proteinExistence type="predicted"/>
<feature type="region of interest" description="Disordered" evidence="1">
    <location>
        <begin position="48"/>
        <end position="68"/>
    </location>
</feature>
<comment type="caution">
    <text evidence="2">The sequence shown here is derived from an EMBL/GenBank/DDBJ whole genome shotgun (WGS) entry which is preliminary data.</text>
</comment>
<accession>A0A8J2J6C6</accession>
<name>A0A8J2J6C6_9HEXA</name>
<dbReference type="Proteomes" id="UP000708208">
    <property type="component" value="Unassembled WGS sequence"/>
</dbReference>
<evidence type="ECO:0000313" key="3">
    <source>
        <dbReference type="Proteomes" id="UP000708208"/>
    </source>
</evidence>
<dbReference type="EMBL" id="CAJVCH010007270">
    <property type="protein sequence ID" value="CAG7660117.1"/>
    <property type="molecule type" value="Genomic_DNA"/>
</dbReference>
<protein>
    <submittedName>
        <fullName evidence="2">Uncharacterized protein</fullName>
    </submittedName>
</protein>
<evidence type="ECO:0000256" key="1">
    <source>
        <dbReference type="SAM" id="MobiDB-lite"/>
    </source>
</evidence>
<dbReference type="AlphaFoldDB" id="A0A8J2J6C6"/>